<dbReference type="Proteomes" id="UP001280897">
    <property type="component" value="Unassembled WGS sequence"/>
</dbReference>
<keyword evidence="5 10" id="KW-0472">Membrane</keyword>
<keyword evidence="10" id="KW-0813">Transport</keyword>
<dbReference type="AlphaFoldDB" id="A0AAN5Y9A1"/>
<keyword evidence="10" id="KW-0406">Ion transport</keyword>
<dbReference type="GeneID" id="57365878"/>
<keyword evidence="10" id="KW-0479">Metal-binding</keyword>
<dbReference type="EMBL" id="JAWJAX010000002">
    <property type="protein sequence ID" value="MDV2910568.1"/>
    <property type="molecule type" value="Genomic_DNA"/>
</dbReference>
<keyword evidence="6 10" id="KW-0407">Ion channel</keyword>
<proteinExistence type="inferred from homology"/>
<evidence type="ECO:0000256" key="2">
    <source>
        <dbReference type="ARBA" id="ARBA00022475"/>
    </source>
</evidence>
<keyword evidence="2 10" id="KW-1003">Cell membrane</keyword>
<dbReference type="GO" id="GO:0140114">
    <property type="term" value="P:cellular detoxification of fluoride"/>
    <property type="evidence" value="ECO:0007669"/>
    <property type="project" value="UniProtKB-UniRule"/>
</dbReference>
<reference evidence="12" key="1">
    <citation type="journal article" date="2023" name="PeerJ">
        <title>Selection and evaluation of lactic acid bacteria from chicken feces in Thailand as potential probiotics.</title>
        <authorList>
            <person name="Khurajog B."/>
            <person name="Disastra Y."/>
            <person name="Lawwyne L.D."/>
            <person name="Sirichokchatchawan W."/>
            <person name="Niyomtham W."/>
            <person name="Yindee J."/>
            <person name="Hampson D.J."/>
            <person name="Prapasarakul N."/>
        </authorList>
    </citation>
    <scope>NUCLEOTIDE SEQUENCE</scope>
    <source>
        <strain evidence="12">BF14</strain>
        <strain evidence="11">BF9</strain>
    </source>
</reference>
<evidence type="ECO:0000256" key="3">
    <source>
        <dbReference type="ARBA" id="ARBA00022692"/>
    </source>
</evidence>
<evidence type="ECO:0000256" key="10">
    <source>
        <dbReference type="HAMAP-Rule" id="MF_00454"/>
    </source>
</evidence>
<keyword evidence="4 10" id="KW-1133">Transmembrane helix</keyword>
<dbReference type="PANTHER" id="PTHR28259:SF1">
    <property type="entry name" value="FLUORIDE EXPORT PROTEIN 1-RELATED"/>
    <property type="match status" value="1"/>
</dbReference>
<feature type="binding site" evidence="10">
    <location>
        <position position="78"/>
    </location>
    <ligand>
        <name>Na(+)</name>
        <dbReference type="ChEBI" id="CHEBI:29101"/>
        <note>structural</note>
    </ligand>
</feature>
<dbReference type="RefSeq" id="WP_005916898.1">
    <property type="nucleotide sequence ID" value="NZ_BJMF01000002.1"/>
</dbReference>
<keyword evidence="10" id="KW-0915">Sodium</keyword>
<evidence type="ECO:0000256" key="4">
    <source>
        <dbReference type="ARBA" id="ARBA00022989"/>
    </source>
</evidence>
<dbReference type="InterPro" id="IPR003691">
    <property type="entry name" value="FluC"/>
</dbReference>
<reference evidence="12" key="2">
    <citation type="submission" date="2023-10" db="EMBL/GenBank/DDBJ databases">
        <authorList>
            <person name="Khurajog B."/>
        </authorList>
    </citation>
    <scope>NUCLEOTIDE SEQUENCE</scope>
    <source>
        <strain evidence="12">BF14</strain>
        <strain evidence="11">BF9</strain>
    </source>
</reference>
<dbReference type="GO" id="GO:0005886">
    <property type="term" value="C:plasma membrane"/>
    <property type="evidence" value="ECO:0007669"/>
    <property type="project" value="UniProtKB-SubCell"/>
</dbReference>
<comment type="function">
    <text evidence="9 10">Fluoride-specific ion channel. Important for reducing fluoride concentration in the cell, thus reducing its toxicity.</text>
</comment>
<comment type="subcellular location">
    <subcellularLocation>
        <location evidence="1 10">Cell membrane</location>
        <topology evidence="1 10">Multi-pass membrane protein</topology>
    </subcellularLocation>
</comment>
<evidence type="ECO:0000313" key="11">
    <source>
        <dbReference type="EMBL" id="MDV2620382.1"/>
    </source>
</evidence>
<gene>
    <name evidence="10" type="primary">fluC</name>
    <name evidence="10" type="synonym">crcB</name>
    <name evidence="11" type="ORF">R0G89_01345</name>
    <name evidence="12" type="ORF">R0H03_01615</name>
</gene>
<name>A0AAN5Y9A1_PEDAC</name>
<evidence type="ECO:0000313" key="13">
    <source>
        <dbReference type="Proteomes" id="UP001280415"/>
    </source>
</evidence>
<feature type="transmembrane region" description="Helical" evidence="10">
    <location>
        <begin position="64"/>
        <end position="84"/>
    </location>
</feature>
<dbReference type="PANTHER" id="PTHR28259">
    <property type="entry name" value="FLUORIDE EXPORT PROTEIN 1-RELATED"/>
    <property type="match status" value="1"/>
</dbReference>
<evidence type="ECO:0000256" key="1">
    <source>
        <dbReference type="ARBA" id="ARBA00004651"/>
    </source>
</evidence>
<comment type="activity regulation">
    <text evidence="10">Na(+) is not transported, but it plays an essential structural role and its presence is essential for fluoride channel function.</text>
</comment>
<evidence type="ECO:0000256" key="5">
    <source>
        <dbReference type="ARBA" id="ARBA00023136"/>
    </source>
</evidence>
<comment type="caution">
    <text evidence="12">The sequence shown here is derived from an EMBL/GenBank/DDBJ whole genome shotgun (WGS) entry which is preliminary data.</text>
</comment>
<dbReference type="HAMAP" id="MF_00454">
    <property type="entry name" value="FluC"/>
    <property type="match status" value="1"/>
</dbReference>
<evidence type="ECO:0000256" key="8">
    <source>
        <dbReference type="ARBA" id="ARBA00035585"/>
    </source>
</evidence>
<evidence type="ECO:0000256" key="6">
    <source>
        <dbReference type="ARBA" id="ARBA00023303"/>
    </source>
</evidence>
<evidence type="ECO:0000313" key="12">
    <source>
        <dbReference type="EMBL" id="MDV2910568.1"/>
    </source>
</evidence>
<dbReference type="EMBL" id="JAWJAV010000001">
    <property type="protein sequence ID" value="MDV2620382.1"/>
    <property type="molecule type" value="Genomic_DNA"/>
</dbReference>
<dbReference type="GO" id="GO:0046872">
    <property type="term" value="F:metal ion binding"/>
    <property type="evidence" value="ECO:0007669"/>
    <property type="project" value="UniProtKB-KW"/>
</dbReference>
<evidence type="ECO:0000256" key="7">
    <source>
        <dbReference type="ARBA" id="ARBA00035120"/>
    </source>
</evidence>
<protein>
    <recommendedName>
        <fullName evidence="10">Fluoride-specific ion channel FluC</fullName>
    </recommendedName>
</protein>
<feature type="binding site" evidence="10">
    <location>
        <position position="75"/>
    </location>
    <ligand>
        <name>Na(+)</name>
        <dbReference type="ChEBI" id="CHEBI:29101"/>
        <note>structural</note>
    </ligand>
</feature>
<sequence length="133" mass="14362">MFKKSVSVALFGAIGGALRLLLQSFFHHGATAFPFDLIIINLLGSFLLGILTGGLLTALETSDFINVGLTTGLMGGFTTFSTFILSSDKLLVHLQWINGGSFMILSLLLGVLCAYAGQIGGKQILHHYRKEWE</sequence>
<feature type="transmembrane region" description="Helical" evidence="10">
    <location>
        <begin position="35"/>
        <end position="57"/>
    </location>
</feature>
<dbReference type="Proteomes" id="UP001280415">
    <property type="component" value="Unassembled WGS sequence"/>
</dbReference>
<dbReference type="GO" id="GO:0062054">
    <property type="term" value="F:fluoride channel activity"/>
    <property type="evidence" value="ECO:0007669"/>
    <property type="project" value="UniProtKB-UniRule"/>
</dbReference>
<dbReference type="Pfam" id="PF02537">
    <property type="entry name" value="CRCB"/>
    <property type="match status" value="1"/>
</dbReference>
<organism evidence="12 13">
    <name type="scientific">Pediococcus acidilactici</name>
    <dbReference type="NCBI Taxonomy" id="1254"/>
    <lineage>
        <taxon>Bacteria</taxon>
        <taxon>Bacillati</taxon>
        <taxon>Bacillota</taxon>
        <taxon>Bacilli</taxon>
        <taxon>Lactobacillales</taxon>
        <taxon>Lactobacillaceae</taxon>
        <taxon>Pediococcus</taxon>
        <taxon>Pediococcus acidilactici group</taxon>
    </lineage>
</organism>
<comment type="similarity">
    <text evidence="7 10">Belongs to the fluoride channel Fluc/FEX (TC 1.A.43) family.</text>
</comment>
<keyword evidence="3 10" id="KW-0812">Transmembrane</keyword>
<evidence type="ECO:0000256" key="9">
    <source>
        <dbReference type="ARBA" id="ARBA00049940"/>
    </source>
</evidence>
<comment type="catalytic activity">
    <reaction evidence="8">
        <text>fluoride(in) = fluoride(out)</text>
        <dbReference type="Rhea" id="RHEA:76159"/>
        <dbReference type="ChEBI" id="CHEBI:17051"/>
    </reaction>
    <physiologicalReaction direction="left-to-right" evidence="8">
        <dbReference type="Rhea" id="RHEA:76160"/>
    </physiologicalReaction>
</comment>
<accession>A0AAN5Y9A1</accession>
<feature type="transmembrane region" description="Helical" evidence="10">
    <location>
        <begin position="96"/>
        <end position="117"/>
    </location>
</feature>